<reference evidence="3 4" key="1">
    <citation type="submission" date="2016-12" db="EMBL/GenBank/DDBJ databases">
        <authorList>
            <person name="Song W.-J."/>
            <person name="Kurnit D.M."/>
        </authorList>
    </citation>
    <scope>NUCLEOTIDE SEQUENCE [LARGE SCALE GENOMIC DNA]</scope>
    <source>
        <strain evidence="3 4">STM7296</strain>
    </source>
</reference>
<dbReference type="OrthoDB" id="6982557at2"/>
<feature type="transmembrane region" description="Helical" evidence="2">
    <location>
        <begin position="59"/>
        <end position="87"/>
    </location>
</feature>
<feature type="region of interest" description="Disordered" evidence="1">
    <location>
        <begin position="1"/>
        <end position="20"/>
    </location>
</feature>
<protein>
    <submittedName>
        <fullName evidence="3">Putative transmembrane protein</fullName>
    </submittedName>
</protein>
<evidence type="ECO:0000313" key="3">
    <source>
        <dbReference type="EMBL" id="SIT43295.1"/>
    </source>
</evidence>
<evidence type="ECO:0000256" key="2">
    <source>
        <dbReference type="SAM" id="Phobius"/>
    </source>
</evidence>
<feature type="transmembrane region" description="Helical" evidence="2">
    <location>
        <begin position="161"/>
        <end position="189"/>
    </location>
</feature>
<name>A0A1N7S7D2_9BURK</name>
<evidence type="ECO:0000256" key="1">
    <source>
        <dbReference type="SAM" id="MobiDB-lite"/>
    </source>
</evidence>
<dbReference type="RefSeq" id="WP_094781060.1">
    <property type="nucleotide sequence ID" value="NZ_CYGX02000042.1"/>
</dbReference>
<keyword evidence="4" id="KW-1185">Reference proteome</keyword>
<feature type="transmembrane region" description="Helical" evidence="2">
    <location>
        <begin position="209"/>
        <end position="228"/>
    </location>
</feature>
<dbReference type="AlphaFoldDB" id="A0A1N7S7D2"/>
<sequence>MSTATLSLPASSTSRKPSPLIESHLTGPSRALMLSAGLIGINLGGAAFMHYVVNATGASLGLVVTLGAFTTVMAGTPFIVFLSMVWFTRYREFQNSLKGSALSAYLQRFWSQRLICALEDGGALPASPPAPWPAAAQWQRMADERLDICERLFARIYHEQYGLVPFVPAVFILYVVVYAAAGLVGTSFFDVRPCAASETAGCIYGISQRVLMASFAGSFMFVVSDSVLCIRRKSLNVADVYWYALRIFLAIPLALVINNVTQSDGARAAMAFALGTFPVDALLKLIRRFGFPQITETEKKENAPDKLLTLDGVTLPIVATFEAEGLNSVEQVAAVDPVLLSIRTGMPFRYMLRLGSQAIVRRHFGDAATKLIPVGLADVVPIYLLMKALDSTASNDLPRVARPDIVLKDAAQRLFPDIADEQRMAVIDMKFRQIAAEEYSLMLARITPLDPSL</sequence>
<keyword evidence="2" id="KW-0472">Membrane</keyword>
<dbReference type="EMBL" id="CYGX02000042">
    <property type="protein sequence ID" value="SIT43295.1"/>
    <property type="molecule type" value="Genomic_DNA"/>
</dbReference>
<keyword evidence="2" id="KW-1133">Transmembrane helix</keyword>
<keyword evidence="2 3" id="KW-0812">Transmembrane</keyword>
<feature type="transmembrane region" description="Helical" evidence="2">
    <location>
        <begin position="31"/>
        <end position="53"/>
    </location>
</feature>
<proteinExistence type="predicted"/>
<feature type="transmembrane region" description="Helical" evidence="2">
    <location>
        <begin position="240"/>
        <end position="260"/>
    </location>
</feature>
<dbReference type="Proteomes" id="UP000187012">
    <property type="component" value="Unassembled WGS sequence"/>
</dbReference>
<accession>A0A1N7S7D2</accession>
<organism evidence="3 4">
    <name type="scientific">Paraburkholderia ribeironis</name>
    <dbReference type="NCBI Taxonomy" id="1247936"/>
    <lineage>
        <taxon>Bacteria</taxon>
        <taxon>Pseudomonadati</taxon>
        <taxon>Pseudomonadota</taxon>
        <taxon>Betaproteobacteria</taxon>
        <taxon>Burkholderiales</taxon>
        <taxon>Burkholderiaceae</taxon>
        <taxon>Paraburkholderia</taxon>
    </lineage>
</organism>
<evidence type="ECO:0000313" key="4">
    <source>
        <dbReference type="Proteomes" id="UP000187012"/>
    </source>
</evidence>
<feature type="compositionally biased region" description="Low complexity" evidence="1">
    <location>
        <begin position="1"/>
        <end position="14"/>
    </location>
</feature>
<gene>
    <name evidence="3" type="ORF">BN2475_420040</name>
</gene>